<evidence type="ECO:0000256" key="2">
    <source>
        <dbReference type="ARBA" id="ARBA00022723"/>
    </source>
</evidence>
<dbReference type="InterPro" id="IPR012337">
    <property type="entry name" value="RNaseH-like_sf"/>
</dbReference>
<comment type="caution">
    <text evidence="12">The sequence shown here is derived from an EMBL/GenBank/DDBJ whole genome shotgun (WGS) entry which is preliminary data.</text>
</comment>
<dbReference type="PANTHER" id="PTHR42648">
    <property type="entry name" value="TRANSPOSASE, PUTATIVE-RELATED"/>
    <property type="match status" value="1"/>
</dbReference>
<evidence type="ECO:0000256" key="5">
    <source>
        <dbReference type="ARBA" id="ARBA00022842"/>
    </source>
</evidence>
<dbReference type="GO" id="GO:0003887">
    <property type="term" value="F:DNA-directed DNA polymerase activity"/>
    <property type="evidence" value="ECO:0007669"/>
    <property type="project" value="UniProtKB-KW"/>
</dbReference>
<dbReference type="PROSITE" id="PS50994">
    <property type="entry name" value="INTEGRASE"/>
    <property type="match status" value="1"/>
</dbReference>
<dbReference type="GO" id="GO:0015074">
    <property type="term" value="P:DNA integration"/>
    <property type="evidence" value="ECO:0007669"/>
    <property type="project" value="UniProtKB-KW"/>
</dbReference>
<dbReference type="GO" id="GO:0016787">
    <property type="term" value="F:hydrolase activity"/>
    <property type="evidence" value="ECO:0007669"/>
    <property type="project" value="UniProtKB-KW"/>
</dbReference>
<evidence type="ECO:0000256" key="10">
    <source>
        <dbReference type="SAM" id="MobiDB-lite"/>
    </source>
</evidence>
<gene>
    <name evidence="12" type="ORF">Ctob_016595</name>
</gene>
<evidence type="ECO:0000256" key="4">
    <source>
        <dbReference type="ARBA" id="ARBA00022801"/>
    </source>
</evidence>
<dbReference type="GO" id="GO:0006310">
    <property type="term" value="P:DNA recombination"/>
    <property type="evidence" value="ECO:0007669"/>
    <property type="project" value="UniProtKB-KW"/>
</dbReference>
<dbReference type="EMBL" id="JWZX01002142">
    <property type="protein sequence ID" value="KOO30859.1"/>
    <property type="molecule type" value="Genomic_DNA"/>
</dbReference>
<dbReference type="GO" id="GO:0004519">
    <property type="term" value="F:endonuclease activity"/>
    <property type="evidence" value="ECO:0007669"/>
    <property type="project" value="UniProtKB-KW"/>
</dbReference>
<evidence type="ECO:0000256" key="3">
    <source>
        <dbReference type="ARBA" id="ARBA00022759"/>
    </source>
</evidence>
<feature type="compositionally biased region" description="Pro residues" evidence="10">
    <location>
        <begin position="253"/>
        <end position="269"/>
    </location>
</feature>
<keyword evidence="4" id="KW-0378">Hydrolase</keyword>
<proteinExistence type="predicted"/>
<keyword evidence="8" id="KW-0548">Nucleotidyltransferase</keyword>
<keyword evidence="9" id="KW-0233">DNA recombination</keyword>
<keyword evidence="2" id="KW-0479">Metal-binding</keyword>
<dbReference type="InterPro" id="IPR001584">
    <property type="entry name" value="Integrase_cat-core"/>
</dbReference>
<dbReference type="GO" id="GO:0003676">
    <property type="term" value="F:nucleic acid binding"/>
    <property type="evidence" value="ECO:0007669"/>
    <property type="project" value="InterPro"/>
</dbReference>
<evidence type="ECO:0000256" key="9">
    <source>
        <dbReference type="ARBA" id="ARBA00023172"/>
    </source>
</evidence>
<evidence type="ECO:0000256" key="6">
    <source>
        <dbReference type="ARBA" id="ARBA00022908"/>
    </source>
</evidence>
<sequence length="417" mass="46792">MRVGQLTHIDVHGPYAEDIFFGARYDICFVDDFSNTRFIASIPDRVWATQQRAFLKYSAFINFFSGFTVNIAGCQFDNAPEYEGVESEEFCDDAAIQRLFSVRYRPAQHGKAESTWRIYYPRVRACLNKAMPSEKGRRFRALAMQHLVNYVGNRLPSKSAPSNVAPMTVLCGGKVQTLRWARVLFCRVWTFVPVETRGLKSTHHMDPVARPAIHCGVAHNHKGWLAYHEDDGTFEAFIDGKFEETVMPMRQPDAPPWPLPPPGPVPPNPNERGLFELPAGLPAEPPPAAPREVVPVTPPRSPARIESGRIPDPSPWQLPGTGNQTVQQPRRRGSRTSAAERFASPGFVESAVFATSTNPHDLVDPEDDEDRLTWVTLGGIPFPYDLAFCDLSDCDPEFYVLAAKRLEAKVKHFQLDD</sequence>
<evidence type="ECO:0000313" key="12">
    <source>
        <dbReference type="EMBL" id="KOO30859.1"/>
    </source>
</evidence>
<keyword evidence="7" id="KW-0695">RNA-directed DNA polymerase</keyword>
<feature type="region of interest" description="Disordered" evidence="10">
    <location>
        <begin position="248"/>
        <end position="340"/>
    </location>
</feature>
<keyword evidence="13" id="KW-1185">Reference proteome</keyword>
<keyword evidence="3" id="KW-0255">Endonuclease</keyword>
<dbReference type="AlphaFoldDB" id="A0A0M0JWA3"/>
<dbReference type="InterPro" id="IPR039537">
    <property type="entry name" value="Retrotran_Ty1/copia-like"/>
</dbReference>
<dbReference type="InterPro" id="IPR036397">
    <property type="entry name" value="RNaseH_sf"/>
</dbReference>
<evidence type="ECO:0000313" key="13">
    <source>
        <dbReference type="Proteomes" id="UP000037460"/>
    </source>
</evidence>
<feature type="non-terminal residue" evidence="12">
    <location>
        <position position="417"/>
    </location>
</feature>
<dbReference type="Gene3D" id="3.30.420.10">
    <property type="entry name" value="Ribonuclease H-like superfamily/Ribonuclease H"/>
    <property type="match status" value="1"/>
</dbReference>
<evidence type="ECO:0000256" key="8">
    <source>
        <dbReference type="ARBA" id="ARBA00022932"/>
    </source>
</evidence>
<keyword evidence="1" id="KW-0540">Nuclease</keyword>
<dbReference type="GO" id="GO:0003964">
    <property type="term" value="F:RNA-directed DNA polymerase activity"/>
    <property type="evidence" value="ECO:0007669"/>
    <property type="project" value="UniProtKB-KW"/>
</dbReference>
<keyword evidence="6" id="KW-0229">DNA integration</keyword>
<name>A0A0M0JWA3_9EUKA</name>
<accession>A0A0M0JWA3</accession>
<dbReference type="Proteomes" id="UP000037460">
    <property type="component" value="Unassembled WGS sequence"/>
</dbReference>
<keyword evidence="8" id="KW-0808">Transferase</keyword>
<keyword evidence="8" id="KW-0239">DNA-directed DNA polymerase</keyword>
<dbReference type="SUPFAM" id="SSF53098">
    <property type="entry name" value="Ribonuclease H-like"/>
    <property type="match status" value="1"/>
</dbReference>
<evidence type="ECO:0000256" key="7">
    <source>
        <dbReference type="ARBA" id="ARBA00022918"/>
    </source>
</evidence>
<protein>
    <submittedName>
        <fullName evidence="12">Retrovirus-related pol polyprotein from transposon tnt 1</fullName>
    </submittedName>
</protein>
<dbReference type="GO" id="GO:0046872">
    <property type="term" value="F:metal ion binding"/>
    <property type="evidence" value="ECO:0007669"/>
    <property type="project" value="UniProtKB-KW"/>
</dbReference>
<reference evidence="13" key="1">
    <citation type="journal article" date="2015" name="PLoS Genet.">
        <title>Genome Sequence and Transcriptome Analyses of Chrysochromulina tobin: Metabolic Tools for Enhanced Algal Fitness in the Prominent Order Prymnesiales (Haptophyceae).</title>
        <authorList>
            <person name="Hovde B.T."/>
            <person name="Deodato C.R."/>
            <person name="Hunsperger H.M."/>
            <person name="Ryken S.A."/>
            <person name="Yost W."/>
            <person name="Jha R.K."/>
            <person name="Patterson J."/>
            <person name="Monnat R.J. Jr."/>
            <person name="Barlow S.B."/>
            <person name="Starkenburg S.R."/>
            <person name="Cattolico R.A."/>
        </authorList>
    </citation>
    <scope>NUCLEOTIDE SEQUENCE</scope>
    <source>
        <strain evidence="13">CCMP291</strain>
    </source>
</reference>
<keyword evidence="5" id="KW-0460">Magnesium</keyword>
<feature type="domain" description="Integrase catalytic" evidence="11">
    <location>
        <begin position="1"/>
        <end position="174"/>
    </location>
</feature>
<evidence type="ECO:0000259" key="11">
    <source>
        <dbReference type="PROSITE" id="PS50994"/>
    </source>
</evidence>
<dbReference type="OrthoDB" id="3053103at2759"/>
<evidence type="ECO:0000256" key="1">
    <source>
        <dbReference type="ARBA" id="ARBA00022722"/>
    </source>
</evidence>
<dbReference type="PANTHER" id="PTHR42648:SF11">
    <property type="entry name" value="TRANSPOSON TY4-P GAG-POL POLYPROTEIN"/>
    <property type="match status" value="1"/>
</dbReference>
<organism evidence="12 13">
    <name type="scientific">Chrysochromulina tobinii</name>
    <dbReference type="NCBI Taxonomy" id="1460289"/>
    <lineage>
        <taxon>Eukaryota</taxon>
        <taxon>Haptista</taxon>
        <taxon>Haptophyta</taxon>
        <taxon>Prymnesiophyceae</taxon>
        <taxon>Prymnesiales</taxon>
        <taxon>Chrysochromulinaceae</taxon>
        <taxon>Chrysochromulina</taxon>
    </lineage>
</organism>